<accession>A0A3B3RVT7</accession>
<keyword evidence="5 9" id="KW-0812">Transmembrane</keyword>
<dbReference type="Pfam" id="PF13520">
    <property type="entry name" value="AA_permease_2"/>
    <property type="match status" value="1"/>
</dbReference>
<feature type="transmembrane region" description="Helical" evidence="9">
    <location>
        <begin position="68"/>
        <end position="88"/>
    </location>
</feature>
<dbReference type="AlphaFoldDB" id="A0A3B3RVT7"/>
<keyword evidence="3" id="KW-0813">Transport</keyword>
<evidence type="ECO:0000256" key="6">
    <source>
        <dbReference type="ARBA" id="ARBA00022970"/>
    </source>
</evidence>
<evidence type="ECO:0000256" key="8">
    <source>
        <dbReference type="ARBA" id="ARBA00023136"/>
    </source>
</evidence>
<reference evidence="10" key="1">
    <citation type="submission" date="2025-08" db="UniProtKB">
        <authorList>
            <consortium name="Ensembl"/>
        </authorList>
    </citation>
    <scope>IDENTIFICATION</scope>
</reference>
<keyword evidence="6" id="KW-0029">Amino-acid transport</keyword>
<evidence type="ECO:0000256" key="2">
    <source>
        <dbReference type="ARBA" id="ARBA00007040"/>
    </source>
</evidence>
<protein>
    <submittedName>
        <fullName evidence="10">Solute carrier family 7 member 10</fullName>
    </submittedName>
</protein>
<dbReference type="GO" id="GO:0042942">
    <property type="term" value="P:D-serine transmembrane transport"/>
    <property type="evidence" value="ECO:0007669"/>
    <property type="project" value="TreeGrafter"/>
</dbReference>
<dbReference type="InterPro" id="IPR050598">
    <property type="entry name" value="AminoAcid_Transporter"/>
</dbReference>
<dbReference type="GO" id="GO:0042941">
    <property type="term" value="P:D-alanine transmembrane transport"/>
    <property type="evidence" value="ECO:0007669"/>
    <property type="project" value="TreeGrafter"/>
</dbReference>
<feature type="transmembrane region" description="Helical" evidence="9">
    <location>
        <begin position="191"/>
        <end position="211"/>
    </location>
</feature>
<evidence type="ECO:0000256" key="1">
    <source>
        <dbReference type="ARBA" id="ARBA00004651"/>
    </source>
</evidence>
<organism evidence="10 11">
    <name type="scientific">Paramormyrops kingsleyae</name>
    <dbReference type="NCBI Taxonomy" id="1676925"/>
    <lineage>
        <taxon>Eukaryota</taxon>
        <taxon>Metazoa</taxon>
        <taxon>Chordata</taxon>
        <taxon>Craniata</taxon>
        <taxon>Vertebrata</taxon>
        <taxon>Euteleostomi</taxon>
        <taxon>Actinopterygii</taxon>
        <taxon>Neopterygii</taxon>
        <taxon>Teleostei</taxon>
        <taxon>Osteoglossocephala</taxon>
        <taxon>Osteoglossomorpha</taxon>
        <taxon>Osteoglossiformes</taxon>
        <taxon>Mormyridae</taxon>
        <taxon>Paramormyrops</taxon>
    </lineage>
</organism>
<feature type="transmembrane region" description="Helical" evidence="9">
    <location>
        <begin position="295"/>
        <end position="318"/>
    </location>
</feature>
<comment type="subcellular location">
    <subcellularLocation>
        <location evidence="1">Cell membrane</location>
        <topology evidence="1">Multi-pass membrane protein</topology>
    </subcellularLocation>
</comment>
<comment type="similarity">
    <text evidence="2">Belongs to the amino acid-polyamine-organocation (APC) superfamily. L-type amino acid transporter (LAT) (TC 2.A.3.8) family.</text>
</comment>
<evidence type="ECO:0000313" key="11">
    <source>
        <dbReference type="Proteomes" id="UP000261540"/>
    </source>
</evidence>
<dbReference type="Gene3D" id="1.20.1740.10">
    <property type="entry name" value="Amino acid/polyamine transporter I"/>
    <property type="match status" value="1"/>
</dbReference>
<evidence type="ECO:0000256" key="9">
    <source>
        <dbReference type="SAM" id="Phobius"/>
    </source>
</evidence>
<evidence type="ECO:0000256" key="4">
    <source>
        <dbReference type="ARBA" id="ARBA00022475"/>
    </source>
</evidence>
<sequence>MRVPFTLHPFKSGSVIGNSWMVTDMDGGRRIRTNPAKLEPEAPQMMILKNGNNKHSHIPERVTLKKEIGLLSACAIIIGNIIGSGIFISPKGVLEHAGSVGLALLVWMAGGGISALGSLCYAELGVTIPKSGGDYSYVTEIFGGLVGFLLLWSAVLIMYPTTLAVIALTFSNYVLQPVFPNCMPPYMATRLLSTACLLLLTWVNCSSVRWATRIQDVFTVGKLLALGLIIVVGLVQILQGHYEGLRPQVAFEFSRTPSVGQVALAFLQASFAFSGWNFLNYVTEEVVDPRRNLPRAIYISIPLVTFVYTLTNIAYFSSMSPEELLASNAVAVTFGEKLLGMFSSIIPISVAMSTFGGINGYLFTSSRLCFSGAREGHLPSLLAMIHFRSCSPIPALLVCVNLLVPLGYLLFWAFLLVFSLYSEPIVCGVGLLIMLTGVPVYFLGVHWKDKPDCVYSFIEAVTYVGQKLCFVVFPQMDPAEGPRPTEWTSEKSES</sequence>
<feature type="transmembrane region" description="Helical" evidence="9">
    <location>
        <begin position="223"/>
        <end position="242"/>
    </location>
</feature>
<dbReference type="Proteomes" id="UP000261540">
    <property type="component" value="Unplaced"/>
</dbReference>
<evidence type="ECO:0000256" key="3">
    <source>
        <dbReference type="ARBA" id="ARBA00022448"/>
    </source>
</evidence>
<dbReference type="FunFam" id="1.20.1740.10:FF:000003">
    <property type="entry name" value="Y+L amino acid transporter 1 isoform X1"/>
    <property type="match status" value="1"/>
</dbReference>
<proteinExistence type="inferred from homology"/>
<feature type="transmembrane region" description="Helical" evidence="9">
    <location>
        <begin position="262"/>
        <end position="283"/>
    </location>
</feature>
<feature type="transmembrane region" description="Helical" evidence="9">
    <location>
        <begin position="338"/>
        <end position="364"/>
    </location>
</feature>
<dbReference type="Ensembl" id="ENSPKIT00000003287.1">
    <property type="protein sequence ID" value="ENSPKIP00000022617.1"/>
    <property type="gene ID" value="ENSPKIG00000006520.1"/>
</dbReference>
<evidence type="ECO:0000256" key="7">
    <source>
        <dbReference type="ARBA" id="ARBA00022989"/>
    </source>
</evidence>
<dbReference type="PANTHER" id="PTHR11785:SF73">
    <property type="entry name" value="ASC-TYPE AMINO ACID TRANSPORTER 1"/>
    <property type="match status" value="1"/>
</dbReference>
<dbReference type="GO" id="GO:0005886">
    <property type="term" value="C:plasma membrane"/>
    <property type="evidence" value="ECO:0007669"/>
    <property type="project" value="UniProtKB-SubCell"/>
</dbReference>
<dbReference type="GeneTree" id="ENSGT00940000156469"/>
<evidence type="ECO:0000313" key="10">
    <source>
        <dbReference type="Ensembl" id="ENSPKIP00000022617.1"/>
    </source>
</evidence>
<dbReference type="GO" id="GO:0015175">
    <property type="term" value="F:neutral L-amino acid transmembrane transporter activity"/>
    <property type="evidence" value="ECO:0007669"/>
    <property type="project" value="TreeGrafter"/>
</dbReference>
<keyword evidence="8 9" id="KW-0472">Membrane</keyword>
<reference evidence="10" key="2">
    <citation type="submission" date="2025-09" db="UniProtKB">
        <authorList>
            <consortium name="Ensembl"/>
        </authorList>
    </citation>
    <scope>IDENTIFICATION</scope>
</reference>
<dbReference type="PANTHER" id="PTHR11785">
    <property type="entry name" value="AMINO ACID TRANSPORTER"/>
    <property type="match status" value="1"/>
</dbReference>
<keyword evidence="11" id="KW-1185">Reference proteome</keyword>
<feature type="transmembrane region" description="Helical" evidence="9">
    <location>
        <begin position="100"/>
        <end position="121"/>
    </location>
</feature>
<keyword evidence="4" id="KW-1003">Cell membrane</keyword>
<name>A0A3B3RVT7_9TELE</name>
<dbReference type="GO" id="GO:0015179">
    <property type="term" value="F:L-amino acid transmembrane transporter activity"/>
    <property type="evidence" value="ECO:0007669"/>
    <property type="project" value="TreeGrafter"/>
</dbReference>
<evidence type="ECO:0000256" key="5">
    <source>
        <dbReference type="ARBA" id="ARBA00022692"/>
    </source>
</evidence>
<feature type="transmembrane region" description="Helical" evidence="9">
    <location>
        <begin position="142"/>
        <end position="171"/>
    </location>
</feature>
<dbReference type="InterPro" id="IPR002293">
    <property type="entry name" value="AA/rel_permease1"/>
</dbReference>
<feature type="transmembrane region" description="Helical" evidence="9">
    <location>
        <begin position="393"/>
        <end position="415"/>
    </location>
</feature>
<feature type="transmembrane region" description="Helical" evidence="9">
    <location>
        <begin position="421"/>
        <end position="443"/>
    </location>
</feature>
<keyword evidence="7 9" id="KW-1133">Transmembrane helix</keyword>